<evidence type="ECO:0000313" key="2">
    <source>
        <dbReference type="EMBL" id="MBX73890.1"/>
    </source>
</evidence>
<dbReference type="AlphaFoldDB" id="A0A2P2R3X0"/>
<sequence length="56" mass="6855">MFVFIIHLFIHLLLVENNQFHILPKSSSYYIKRLPFCSICFLSSFSWKLFCCRFYL</sequence>
<organism evidence="2">
    <name type="scientific">Rhizophora mucronata</name>
    <name type="common">Asiatic mangrove</name>
    <dbReference type="NCBI Taxonomy" id="61149"/>
    <lineage>
        <taxon>Eukaryota</taxon>
        <taxon>Viridiplantae</taxon>
        <taxon>Streptophyta</taxon>
        <taxon>Embryophyta</taxon>
        <taxon>Tracheophyta</taxon>
        <taxon>Spermatophyta</taxon>
        <taxon>Magnoliopsida</taxon>
        <taxon>eudicotyledons</taxon>
        <taxon>Gunneridae</taxon>
        <taxon>Pentapetalae</taxon>
        <taxon>rosids</taxon>
        <taxon>fabids</taxon>
        <taxon>Malpighiales</taxon>
        <taxon>Rhizophoraceae</taxon>
        <taxon>Rhizophora</taxon>
    </lineage>
</organism>
<reference evidence="2" key="1">
    <citation type="submission" date="2018-02" db="EMBL/GenBank/DDBJ databases">
        <title>Rhizophora mucronata_Transcriptome.</title>
        <authorList>
            <person name="Meera S.P."/>
            <person name="Sreeshan A."/>
            <person name="Augustine A."/>
        </authorList>
    </citation>
    <scope>NUCLEOTIDE SEQUENCE</scope>
    <source>
        <tissue evidence="2">Leaf</tissue>
    </source>
</reference>
<keyword evidence="1" id="KW-0732">Signal</keyword>
<evidence type="ECO:0000256" key="1">
    <source>
        <dbReference type="SAM" id="SignalP"/>
    </source>
</evidence>
<protein>
    <submittedName>
        <fullName evidence="2">Uncharacterized protein</fullName>
    </submittedName>
</protein>
<proteinExistence type="predicted"/>
<feature type="chain" id="PRO_5015193357" evidence="1">
    <location>
        <begin position="16"/>
        <end position="56"/>
    </location>
</feature>
<name>A0A2P2R3X0_RHIMU</name>
<feature type="signal peptide" evidence="1">
    <location>
        <begin position="1"/>
        <end position="15"/>
    </location>
</feature>
<accession>A0A2P2R3X0</accession>
<dbReference type="EMBL" id="GGEC01093406">
    <property type="protein sequence ID" value="MBX73890.1"/>
    <property type="molecule type" value="Transcribed_RNA"/>
</dbReference>